<dbReference type="EMBL" id="JBDPGJ010000001">
    <property type="protein sequence ID" value="MEX0404660.1"/>
    <property type="molecule type" value="Genomic_DNA"/>
</dbReference>
<name>A0ABV3SGB4_9HYPH</name>
<dbReference type="InterPro" id="IPR036282">
    <property type="entry name" value="Glutathione-S-Trfase_C_sf"/>
</dbReference>
<dbReference type="InterPro" id="IPR036249">
    <property type="entry name" value="Thioredoxin-like_sf"/>
</dbReference>
<dbReference type="InterPro" id="IPR016639">
    <property type="entry name" value="GST_Omega/GSH"/>
</dbReference>
<dbReference type="InterPro" id="IPR004045">
    <property type="entry name" value="Glutathione_S-Trfase_N"/>
</dbReference>
<sequence>MGLLVDGQWQDKWYDTKKSGGRFERSESRFRDWITRDGQPAEGRTRAFRAEPGRYHLYVSLACPWAHRTLIFRKLKKLEDVISLSVVDHFMGENGWTFKERDGSTGDTLYGFDYLHQLYTKADGTYSGRVTVPVLWDKQEETIVSNESSEIIRMLNGAFDEWGDASLDFYPEGLRKDIDAWNDRVYGAINNGVYRCGFATTQEAYEEAFDELFGALDAVEEQLGRSRYLAGDVVTEADWRLFTTLVRFDPVYYGHFKCNLRRIADYPNLSNYTRDLYQVPGVAETVNLFHIKHHYYGSHATINPTRIVPRGPLIDYAAPHDRDRFARAA</sequence>
<keyword evidence="3" id="KW-1185">Reference proteome</keyword>
<dbReference type="Pfam" id="PF13410">
    <property type="entry name" value="GST_C_2"/>
    <property type="match status" value="1"/>
</dbReference>
<dbReference type="SUPFAM" id="SSF52833">
    <property type="entry name" value="Thioredoxin-like"/>
    <property type="match status" value="1"/>
</dbReference>
<dbReference type="SFLD" id="SFLDG01148">
    <property type="entry name" value="Xi_(cytGST)"/>
    <property type="match status" value="1"/>
</dbReference>
<dbReference type="PANTHER" id="PTHR32419">
    <property type="entry name" value="GLUTATHIONYL-HYDROQUINONE REDUCTASE"/>
    <property type="match status" value="1"/>
</dbReference>
<reference evidence="2 3" key="1">
    <citation type="submission" date="2024-05" db="EMBL/GenBank/DDBJ databases">
        <authorList>
            <person name="Jiang F."/>
        </authorList>
    </citation>
    <scope>NUCLEOTIDE SEQUENCE [LARGE SCALE GENOMIC DNA]</scope>
    <source>
        <strain evidence="2 3">LZ166</strain>
    </source>
</reference>
<dbReference type="RefSeq" id="WP_367952537.1">
    <property type="nucleotide sequence ID" value="NZ_JBDPGJ010000001.1"/>
</dbReference>
<dbReference type="Gene3D" id="1.20.1050.10">
    <property type="match status" value="1"/>
</dbReference>
<dbReference type="CDD" id="cd03190">
    <property type="entry name" value="GST_C_Omega_like"/>
    <property type="match status" value="1"/>
</dbReference>
<dbReference type="PANTHER" id="PTHR32419:SF6">
    <property type="entry name" value="GLUTATHIONE S-TRANSFERASE OMEGA-LIKE 1-RELATED"/>
    <property type="match status" value="1"/>
</dbReference>
<comment type="caution">
    <text evidence="2">The sequence shown here is derived from an EMBL/GenBank/DDBJ whole genome shotgun (WGS) entry which is preliminary data.</text>
</comment>
<dbReference type="SFLD" id="SFLDS00019">
    <property type="entry name" value="Glutathione_Transferase_(cytos"/>
    <property type="match status" value="1"/>
</dbReference>
<dbReference type="SFLD" id="SFLDG01206">
    <property type="entry name" value="Xi.1"/>
    <property type="match status" value="1"/>
</dbReference>
<evidence type="ECO:0000259" key="1">
    <source>
        <dbReference type="PROSITE" id="PS50405"/>
    </source>
</evidence>
<dbReference type="EC" id="1.8.5.-" evidence="2"/>
<dbReference type="Pfam" id="PF13409">
    <property type="entry name" value="GST_N_2"/>
    <property type="match status" value="1"/>
</dbReference>
<dbReference type="Gene3D" id="3.40.30.10">
    <property type="entry name" value="Glutaredoxin"/>
    <property type="match status" value="1"/>
</dbReference>
<dbReference type="PROSITE" id="PS50405">
    <property type="entry name" value="GST_CTER"/>
    <property type="match status" value="1"/>
</dbReference>
<dbReference type="SUPFAM" id="SSF47616">
    <property type="entry name" value="GST C-terminal domain-like"/>
    <property type="match status" value="1"/>
</dbReference>
<accession>A0ABV3SGB4</accession>
<proteinExistence type="predicted"/>
<dbReference type="GO" id="GO:0016491">
    <property type="term" value="F:oxidoreductase activity"/>
    <property type="evidence" value="ECO:0007669"/>
    <property type="project" value="UniProtKB-KW"/>
</dbReference>
<protein>
    <submittedName>
        <fullName evidence="2">Glutathione S-transferase family protein</fullName>
        <ecNumber evidence="2">1.8.5.-</ecNumber>
    </submittedName>
</protein>
<gene>
    <name evidence="2" type="ORF">ABGN05_03175</name>
</gene>
<dbReference type="PIRSF" id="PIRSF015753">
    <property type="entry name" value="GST"/>
    <property type="match status" value="1"/>
</dbReference>
<evidence type="ECO:0000313" key="3">
    <source>
        <dbReference type="Proteomes" id="UP001556692"/>
    </source>
</evidence>
<dbReference type="InterPro" id="IPR040079">
    <property type="entry name" value="Glutathione_S-Trfase"/>
</dbReference>
<dbReference type="Proteomes" id="UP001556692">
    <property type="component" value="Unassembled WGS sequence"/>
</dbReference>
<dbReference type="InterPro" id="IPR047047">
    <property type="entry name" value="GST_Omega-like_C"/>
</dbReference>
<feature type="domain" description="GST C-terminal" evidence="1">
    <location>
        <begin position="160"/>
        <end position="298"/>
    </location>
</feature>
<keyword evidence="2" id="KW-0560">Oxidoreductase</keyword>
<dbReference type="InterPro" id="IPR010987">
    <property type="entry name" value="Glutathione-S-Trfase_C-like"/>
</dbReference>
<organism evidence="2 3">
    <name type="scientific">Aquibium pacificus</name>
    <dbReference type="NCBI Taxonomy" id="3153579"/>
    <lineage>
        <taxon>Bacteria</taxon>
        <taxon>Pseudomonadati</taxon>
        <taxon>Pseudomonadota</taxon>
        <taxon>Alphaproteobacteria</taxon>
        <taxon>Hyphomicrobiales</taxon>
        <taxon>Phyllobacteriaceae</taxon>
        <taxon>Aquibium</taxon>
    </lineage>
</organism>
<evidence type="ECO:0000313" key="2">
    <source>
        <dbReference type="EMBL" id="MEX0404660.1"/>
    </source>
</evidence>